<feature type="domain" description="Transposase IS200-like" evidence="1">
    <location>
        <begin position="17"/>
        <end position="131"/>
    </location>
</feature>
<protein>
    <submittedName>
        <fullName evidence="2">Transposase</fullName>
    </submittedName>
</protein>
<evidence type="ECO:0000259" key="1">
    <source>
        <dbReference type="SMART" id="SM01321"/>
    </source>
</evidence>
<dbReference type="SMART" id="SM01321">
    <property type="entry name" value="Y1_Tnp"/>
    <property type="match status" value="1"/>
</dbReference>
<dbReference type="GO" id="GO:0004803">
    <property type="term" value="F:transposase activity"/>
    <property type="evidence" value="ECO:0007669"/>
    <property type="project" value="InterPro"/>
</dbReference>
<dbReference type="GO" id="GO:0043565">
    <property type="term" value="F:sequence-specific DNA binding"/>
    <property type="evidence" value="ECO:0007669"/>
    <property type="project" value="TreeGrafter"/>
</dbReference>
<dbReference type="InterPro" id="IPR036515">
    <property type="entry name" value="Transposase_17_sf"/>
</dbReference>
<proteinExistence type="predicted"/>
<dbReference type="InterPro" id="IPR002686">
    <property type="entry name" value="Transposase_17"/>
</dbReference>
<dbReference type="GO" id="GO:0006313">
    <property type="term" value="P:DNA transposition"/>
    <property type="evidence" value="ECO:0007669"/>
    <property type="project" value="InterPro"/>
</dbReference>
<dbReference type="PANTHER" id="PTHR36966:SF1">
    <property type="entry name" value="REP-ASSOCIATED TYROSINE TRANSPOSASE"/>
    <property type="match status" value="1"/>
</dbReference>
<sequence>MLQRFHGNRLRTARYSQTGQIYLLTAVTHCRERCFDDWRIGRLLVWQLRQAQRQGLAHSLAWVVMPDHLHWLLELGGCLLAALMRRIKSCSAREINAHLQRSGRLWQKGYHDRALRRDEDLRVVARYLIANPIRAGLVTRLHDYPLWDAVWLKDS</sequence>
<accession>A0A2T6GSR5</accession>
<comment type="caution">
    <text evidence="2">The sequence shown here is derived from an EMBL/GenBank/DDBJ whole genome shotgun (WGS) entry which is preliminary data.</text>
</comment>
<dbReference type="AlphaFoldDB" id="A0A2T6GSR5"/>
<dbReference type="Gene3D" id="3.30.70.1290">
    <property type="entry name" value="Transposase IS200-like"/>
    <property type="match status" value="1"/>
</dbReference>
<dbReference type="Proteomes" id="UP000244178">
    <property type="component" value="Unassembled WGS sequence"/>
</dbReference>
<evidence type="ECO:0000313" key="2">
    <source>
        <dbReference type="EMBL" id="PUA47191.1"/>
    </source>
</evidence>
<dbReference type="PANTHER" id="PTHR36966">
    <property type="entry name" value="REP-ASSOCIATED TYROSINE TRANSPOSASE"/>
    <property type="match status" value="1"/>
</dbReference>
<reference evidence="2 3" key="1">
    <citation type="submission" date="2018-03" db="EMBL/GenBank/DDBJ databases">
        <title>Draft genome sequence of the plant growth promoting rhizobacterium Pseudomonas protegens strain BNJ-SS-45 isolated from wheat (Triticum aestivum) rhizosphere.</title>
        <authorList>
            <person name="Bajpai A."/>
            <person name="Shende K."/>
            <person name="Meena N."/>
            <person name="Upadhyayula S.R."/>
            <person name="Suravajhala P."/>
            <person name="Medicherla K.M."/>
            <person name="Johri B.N."/>
        </authorList>
    </citation>
    <scope>NUCLEOTIDE SEQUENCE [LARGE SCALE GENOMIC DNA]</scope>
    <source>
        <strain evidence="2 3">BNJ-SS-45</strain>
    </source>
</reference>
<dbReference type="SUPFAM" id="SSF143422">
    <property type="entry name" value="Transposase IS200-like"/>
    <property type="match status" value="1"/>
</dbReference>
<dbReference type="RefSeq" id="WP_108543571.1">
    <property type="nucleotide sequence ID" value="NZ_PYJM01000001.1"/>
</dbReference>
<dbReference type="Pfam" id="PF01797">
    <property type="entry name" value="Y1_Tnp"/>
    <property type="match status" value="1"/>
</dbReference>
<evidence type="ECO:0000313" key="3">
    <source>
        <dbReference type="Proteomes" id="UP000244178"/>
    </source>
</evidence>
<dbReference type="EMBL" id="PYJM01000001">
    <property type="protein sequence ID" value="PUA47191.1"/>
    <property type="molecule type" value="Genomic_DNA"/>
</dbReference>
<gene>
    <name evidence="2" type="ORF">C5U62_04220</name>
</gene>
<name>A0A2T6GSR5_9PSED</name>
<organism evidence="2 3">
    <name type="scientific">Pseudomonas protegens</name>
    <dbReference type="NCBI Taxonomy" id="380021"/>
    <lineage>
        <taxon>Bacteria</taxon>
        <taxon>Pseudomonadati</taxon>
        <taxon>Pseudomonadota</taxon>
        <taxon>Gammaproteobacteria</taxon>
        <taxon>Pseudomonadales</taxon>
        <taxon>Pseudomonadaceae</taxon>
        <taxon>Pseudomonas</taxon>
    </lineage>
</organism>
<dbReference type="InterPro" id="IPR052715">
    <property type="entry name" value="RAYT_transposase"/>
</dbReference>
<dbReference type="NCBIfam" id="NF047646">
    <property type="entry name" value="REP_Tyr_transpos"/>
    <property type="match status" value="1"/>
</dbReference>